<proteinExistence type="predicted"/>
<dbReference type="Pfam" id="PF13193">
    <property type="entry name" value="AMP-binding_C"/>
    <property type="match status" value="1"/>
</dbReference>
<evidence type="ECO:0000313" key="3">
    <source>
        <dbReference type="EMBL" id="KRP71778.1"/>
    </source>
</evidence>
<dbReference type="RefSeq" id="WP_057703033.1">
    <property type="nucleotide sequence ID" value="NZ_JYLN01000005.1"/>
</dbReference>
<dbReference type="EMBL" id="JYLN01000005">
    <property type="protein sequence ID" value="KRP71778.1"/>
    <property type="molecule type" value="Genomic_DNA"/>
</dbReference>
<dbReference type="PANTHER" id="PTHR45527">
    <property type="entry name" value="NONRIBOSOMAL PEPTIDE SYNTHETASE"/>
    <property type="match status" value="1"/>
</dbReference>
<dbReference type="InterPro" id="IPR042099">
    <property type="entry name" value="ANL_N_sf"/>
</dbReference>
<dbReference type="PANTHER" id="PTHR45527:SF1">
    <property type="entry name" value="FATTY ACID SYNTHASE"/>
    <property type="match status" value="1"/>
</dbReference>
<name>A0A0R3AFQ3_9PSED</name>
<feature type="domain" description="AMP-dependent synthetase/ligase" evidence="1">
    <location>
        <begin position="18"/>
        <end position="364"/>
    </location>
</feature>
<dbReference type="OrthoDB" id="9757559at2"/>
<evidence type="ECO:0000259" key="1">
    <source>
        <dbReference type="Pfam" id="PF00501"/>
    </source>
</evidence>
<evidence type="ECO:0000259" key="2">
    <source>
        <dbReference type="Pfam" id="PF13193"/>
    </source>
</evidence>
<dbReference type="Gene3D" id="3.30.300.30">
    <property type="match status" value="1"/>
</dbReference>
<gene>
    <name evidence="3" type="ORF">TX23_16070</name>
</gene>
<dbReference type="Gene3D" id="3.40.50.12780">
    <property type="entry name" value="N-terminal domain of ligase-like"/>
    <property type="match status" value="1"/>
</dbReference>
<dbReference type="InterPro" id="IPR045851">
    <property type="entry name" value="AMP-bd_C_sf"/>
</dbReference>
<evidence type="ECO:0000313" key="4">
    <source>
        <dbReference type="Proteomes" id="UP000050852"/>
    </source>
</evidence>
<feature type="domain" description="AMP-binding enzyme C-terminal" evidence="2">
    <location>
        <begin position="422"/>
        <end position="497"/>
    </location>
</feature>
<dbReference type="GO" id="GO:0005737">
    <property type="term" value="C:cytoplasm"/>
    <property type="evidence" value="ECO:0007669"/>
    <property type="project" value="TreeGrafter"/>
</dbReference>
<dbReference type="Proteomes" id="UP000050852">
    <property type="component" value="Unassembled WGS sequence"/>
</dbReference>
<dbReference type="GO" id="GO:0044550">
    <property type="term" value="P:secondary metabolite biosynthetic process"/>
    <property type="evidence" value="ECO:0007669"/>
    <property type="project" value="TreeGrafter"/>
</dbReference>
<organism evidence="3 4">
    <name type="scientific">Pseudomonas paralactis</name>
    <dbReference type="NCBI Taxonomy" id="1615673"/>
    <lineage>
        <taxon>Bacteria</taxon>
        <taxon>Pseudomonadati</taxon>
        <taxon>Pseudomonadota</taxon>
        <taxon>Gammaproteobacteria</taxon>
        <taxon>Pseudomonadales</taxon>
        <taxon>Pseudomonadaceae</taxon>
        <taxon>Pseudomonas</taxon>
    </lineage>
</organism>
<dbReference type="InterPro" id="IPR000873">
    <property type="entry name" value="AMP-dep_synth/lig_dom"/>
</dbReference>
<evidence type="ECO:0008006" key="5">
    <source>
        <dbReference type="Google" id="ProtNLM"/>
    </source>
</evidence>
<dbReference type="GO" id="GO:0043041">
    <property type="term" value="P:amino acid activation for nonribosomal peptide biosynthetic process"/>
    <property type="evidence" value="ECO:0007669"/>
    <property type="project" value="TreeGrafter"/>
</dbReference>
<dbReference type="SUPFAM" id="SSF56801">
    <property type="entry name" value="Acetyl-CoA synthetase-like"/>
    <property type="match status" value="1"/>
</dbReference>
<protein>
    <recommendedName>
        <fullName evidence="5">AMP-dependent synthetase/ligase domain-containing protein</fullName>
    </recommendedName>
</protein>
<dbReference type="PROSITE" id="PS00455">
    <property type="entry name" value="AMP_BINDING"/>
    <property type="match status" value="1"/>
</dbReference>
<dbReference type="GO" id="GO:0031177">
    <property type="term" value="F:phosphopantetheine binding"/>
    <property type="evidence" value="ECO:0007669"/>
    <property type="project" value="TreeGrafter"/>
</dbReference>
<reference evidence="3 4" key="1">
    <citation type="submission" date="2015-02" db="EMBL/GenBank/DDBJ databases">
        <title>Two Pseudomonas sp. nov., isolated from raw milk.</title>
        <authorList>
            <person name="Wenning M."/>
            <person name="von Neubeck M."/>
            <person name="Huptas C."/>
            <person name="Scherer S."/>
        </authorList>
    </citation>
    <scope>NUCLEOTIDE SEQUENCE [LARGE SCALE GENOMIC DNA]</scope>
    <source>
        <strain evidence="3 4">DSM 29164</strain>
    </source>
</reference>
<sequence>MYRPDKNSSILRLILNHCDAAPNMPAIVTDNKIVSYQELKEQLLNVSAFIQSKGIEPGSVIAIMQSEISSALPALLGCLHAGCIYCPIDPLMATSKIQRTLAVANVELVLSEYELPYQRQNDDPEFINYSDLPVRASISVKQHYHPLAYIMFTSGSTGDPKGVAIGHANLIETFLAWREVYQLSTIKRHLQFASLSFDVFAGDWIRGLCSGATIYVPTSAEKQDAESLANFIITHKIECAEFTPIILRELYNYALSNNVILESFKLLIAGSDVMRVREFNDIRKVIAHNCRLVFSYGTTETTIDSTYFEPTAEVLSRLGDDAPLPIGIPFPCTHIAILNKDGTHADVHEVGELYIGGGGVGQGYVHHDHRTSGRYLRRLPHGRHGRWYRTGDLASYDGKIFSLHGRADARVKVLGKLVDLTELESHLRDHEDVLECVATTTPHEVDKKILLLIKLKPHRTQPTHEVIVKHVSHLDDYPVNRTDIYFAQDLPMTMTGKIDRNEASKIAIKLQAGASK</sequence>
<dbReference type="InterPro" id="IPR020845">
    <property type="entry name" value="AMP-binding_CS"/>
</dbReference>
<accession>A0A0R3AFQ3</accession>
<comment type="caution">
    <text evidence="3">The sequence shown here is derived from an EMBL/GenBank/DDBJ whole genome shotgun (WGS) entry which is preliminary data.</text>
</comment>
<dbReference type="InterPro" id="IPR025110">
    <property type="entry name" value="AMP-bd_C"/>
</dbReference>
<dbReference type="AlphaFoldDB" id="A0A0R3AFQ3"/>
<dbReference type="PATRIC" id="fig|1615673.3.peg.4305"/>
<dbReference type="Pfam" id="PF00501">
    <property type="entry name" value="AMP-binding"/>
    <property type="match status" value="1"/>
</dbReference>